<dbReference type="AlphaFoldDB" id="A0A9W5VWA1"/>
<feature type="transmembrane region" description="Helical" evidence="6">
    <location>
        <begin position="465"/>
        <end position="485"/>
    </location>
</feature>
<reference evidence="8 9" key="1">
    <citation type="submission" date="2013-05" db="EMBL/GenBank/DDBJ databases">
        <title>The Genome Sequence of Actinomyces europaeus ACS-120-V-COL10B.</title>
        <authorList>
            <consortium name="The Broad Institute Genomics Platform"/>
            <person name="Earl A."/>
            <person name="Ward D."/>
            <person name="Feldgarden M."/>
            <person name="Gevers D."/>
            <person name="Saerens B."/>
            <person name="Vaneechoutte M."/>
            <person name="Walker B."/>
            <person name="Young S."/>
            <person name="Zeng Q."/>
            <person name="Gargeya S."/>
            <person name="Fitzgerald M."/>
            <person name="Haas B."/>
            <person name="Abouelleil A."/>
            <person name="Allen A.W."/>
            <person name="Alvarado L."/>
            <person name="Arachchi H.M."/>
            <person name="Berlin A.M."/>
            <person name="Chapman S.B."/>
            <person name="Gainer-Dewar J."/>
            <person name="Goldberg J."/>
            <person name="Griggs A."/>
            <person name="Gujja S."/>
            <person name="Hansen M."/>
            <person name="Howarth C."/>
            <person name="Imamovic A."/>
            <person name="Ireland A."/>
            <person name="Larimer J."/>
            <person name="McCowan C."/>
            <person name="Murphy C."/>
            <person name="Pearson M."/>
            <person name="Poon T.W."/>
            <person name="Priest M."/>
            <person name="Roberts A."/>
            <person name="Saif S."/>
            <person name="Shea T."/>
            <person name="Sisk P."/>
            <person name="Sykes S."/>
            <person name="Wortman J."/>
            <person name="Nusbaum C."/>
            <person name="Birren B."/>
        </authorList>
    </citation>
    <scope>NUCLEOTIDE SEQUENCE [LARGE SCALE GENOMIC DNA]</scope>
    <source>
        <strain evidence="8 9">ACS-120-V-Col10b</strain>
    </source>
</reference>
<dbReference type="GO" id="GO:0005886">
    <property type="term" value="C:plasma membrane"/>
    <property type="evidence" value="ECO:0007669"/>
    <property type="project" value="UniProtKB-SubCell"/>
</dbReference>
<evidence type="ECO:0000313" key="9">
    <source>
        <dbReference type="Proteomes" id="UP000014387"/>
    </source>
</evidence>
<feature type="transmembrane region" description="Helical" evidence="6">
    <location>
        <begin position="45"/>
        <end position="65"/>
    </location>
</feature>
<dbReference type="InterPro" id="IPR052159">
    <property type="entry name" value="Competence_DNA_uptake"/>
</dbReference>
<feature type="transmembrane region" description="Helical" evidence="6">
    <location>
        <begin position="243"/>
        <end position="262"/>
    </location>
</feature>
<accession>A0A9W5VWA1</accession>
<gene>
    <name evidence="8" type="ORF">HMPREF9238_00398</name>
</gene>
<evidence type="ECO:0000259" key="7">
    <source>
        <dbReference type="Pfam" id="PF03772"/>
    </source>
</evidence>
<feature type="transmembrane region" description="Helical" evidence="6">
    <location>
        <begin position="337"/>
        <end position="354"/>
    </location>
</feature>
<dbReference type="PANTHER" id="PTHR30619">
    <property type="entry name" value="DNA INTERNALIZATION/COMPETENCE PROTEIN COMEC/REC2"/>
    <property type="match status" value="1"/>
</dbReference>
<dbReference type="EMBL" id="AGWN01000001">
    <property type="protein sequence ID" value="EPD30650.1"/>
    <property type="molecule type" value="Genomic_DNA"/>
</dbReference>
<sequence>MPVAQTPLDEQLDRAPIDLRLVPAAIVAWLATALMLQATSSSGSAGIAILVALAFSVALVLLGVAQKPRHPAHSRQDPGSFKSAAALLFLILAISIISAATHAHMFAHHDIKEACKIRCTIVTSVERPSREVAKDRWVTHLAVPGGKLLVAGGRIAAHTGDQVILSGRLRPGLTPPMLGVFKSTSMEIREASGWPASFRNNLNAALAPFPPAWRGLVAGMSIGDYSELPPQVREAMVKTGTSHLTAISGLHLSILIGTINALLPGRGRIKIAAVSAIVGGLIVIVGPTESIIRAVSMAAIPTWGAVIGRRGQPFNSLALVVLTWIILNPWLALSVGFLLSTLSTLGVLIVTAGVRKKPPPGRSKSRRLAQRVWNATSVPLAATIVTSPALLCLNGNVALFAVFTNVALAPFVAPATLLSLATAVLAQMGHAGFVAILAGWCAQAIIVITSWFAKLPGAQVSGPGAIVIVAVMLLVALTYIGWKLLPLLVAHRIPHKPVPGIQ</sequence>
<dbReference type="InterPro" id="IPR004477">
    <property type="entry name" value="ComEC_N"/>
</dbReference>
<keyword evidence="2" id="KW-1003">Cell membrane</keyword>
<evidence type="ECO:0000256" key="1">
    <source>
        <dbReference type="ARBA" id="ARBA00004651"/>
    </source>
</evidence>
<keyword evidence="3 6" id="KW-0812">Transmembrane</keyword>
<evidence type="ECO:0000256" key="6">
    <source>
        <dbReference type="SAM" id="Phobius"/>
    </source>
</evidence>
<feature type="transmembrane region" description="Helical" evidence="6">
    <location>
        <begin position="269"/>
        <end position="285"/>
    </location>
</feature>
<dbReference type="Pfam" id="PF03772">
    <property type="entry name" value="Competence"/>
    <property type="match status" value="1"/>
</dbReference>
<comment type="caution">
    <text evidence="8">The sequence shown here is derived from an EMBL/GenBank/DDBJ whole genome shotgun (WGS) entry which is preliminary data.</text>
</comment>
<proteinExistence type="predicted"/>
<keyword evidence="9" id="KW-1185">Reference proteome</keyword>
<evidence type="ECO:0000313" key="8">
    <source>
        <dbReference type="EMBL" id="EPD30650.1"/>
    </source>
</evidence>
<evidence type="ECO:0000256" key="4">
    <source>
        <dbReference type="ARBA" id="ARBA00022989"/>
    </source>
</evidence>
<evidence type="ECO:0000256" key="5">
    <source>
        <dbReference type="ARBA" id="ARBA00023136"/>
    </source>
</evidence>
<evidence type="ECO:0000256" key="2">
    <source>
        <dbReference type="ARBA" id="ARBA00022475"/>
    </source>
</evidence>
<protein>
    <recommendedName>
        <fullName evidence="7">ComEC/Rec2-related protein domain-containing protein</fullName>
    </recommendedName>
</protein>
<feature type="transmembrane region" description="Helical" evidence="6">
    <location>
        <begin position="433"/>
        <end position="453"/>
    </location>
</feature>
<comment type="subcellular location">
    <subcellularLocation>
        <location evidence="1">Cell membrane</location>
        <topology evidence="1">Multi-pass membrane protein</topology>
    </subcellularLocation>
</comment>
<keyword evidence="4 6" id="KW-1133">Transmembrane helix</keyword>
<dbReference type="OrthoDB" id="7177610at2"/>
<dbReference type="Proteomes" id="UP000014387">
    <property type="component" value="Unassembled WGS sequence"/>
</dbReference>
<feature type="transmembrane region" description="Helical" evidence="6">
    <location>
        <begin position="375"/>
        <end position="401"/>
    </location>
</feature>
<dbReference type="RefSeq" id="WP_016443762.1">
    <property type="nucleotide sequence ID" value="NZ_KE150266.1"/>
</dbReference>
<dbReference type="NCBIfam" id="TIGR00360">
    <property type="entry name" value="ComEC_N-term"/>
    <property type="match status" value="1"/>
</dbReference>
<feature type="domain" description="ComEC/Rec2-related protein" evidence="7">
    <location>
        <begin position="221"/>
        <end position="482"/>
    </location>
</feature>
<feature type="transmembrane region" description="Helical" evidence="6">
    <location>
        <begin position="86"/>
        <end position="107"/>
    </location>
</feature>
<dbReference type="PANTHER" id="PTHR30619:SF7">
    <property type="entry name" value="BETA-LACTAMASE DOMAIN PROTEIN"/>
    <property type="match status" value="1"/>
</dbReference>
<organism evidence="8 9">
    <name type="scientific">Gleimia europaea ACS-120-V-Col10b</name>
    <dbReference type="NCBI Taxonomy" id="883069"/>
    <lineage>
        <taxon>Bacteria</taxon>
        <taxon>Bacillati</taxon>
        <taxon>Actinomycetota</taxon>
        <taxon>Actinomycetes</taxon>
        <taxon>Actinomycetales</taxon>
        <taxon>Actinomycetaceae</taxon>
        <taxon>Gleimia</taxon>
    </lineage>
</organism>
<keyword evidence="5 6" id="KW-0472">Membrane</keyword>
<feature type="transmembrane region" description="Helical" evidence="6">
    <location>
        <begin position="21"/>
        <end position="39"/>
    </location>
</feature>
<feature type="transmembrane region" description="Helical" evidence="6">
    <location>
        <begin position="407"/>
        <end position="426"/>
    </location>
</feature>
<evidence type="ECO:0000256" key="3">
    <source>
        <dbReference type="ARBA" id="ARBA00022692"/>
    </source>
</evidence>
<name>A0A9W5VWA1_9ACTO</name>